<gene>
    <name evidence="2" type="ORF">X797_006270</name>
</gene>
<comment type="caution">
    <text evidence="2">The sequence shown here is derived from an EMBL/GenBank/DDBJ whole genome shotgun (WGS) entry which is preliminary data.</text>
</comment>
<organism evidence="2 3">
    <name type="scientific">Metarhizium robertsii</name>
    <dbReference type="NCBI Taxonomy" id="568076"/>
    <lineage>
        <taxon>Eukaryota</taxon>
        <taxon>Fungi</taxon>
        <taxon>Dikarya</taxon>
        <taxon>Ascomycota</taxon>
        <taxon>Pezizomycotina</taxon>
        <taxon>Sordariomycetes</taxon>
        <taxon>Hypocreomycetidae</taxon>
        <taxon>Hypocreales</taxon>
        <taxon>Clavicipitaceae</taxon>
        <taxon>Metarhizium</taxon>
    </lineage>
</organism>
<proteinExistence type="predicted"/>
<dbReference type="Proteomes" id="UP000030151">
    <property type="component" value="Unassembled WGS sequence"/>
</dbReference>
<protein>
    <submittedName>
        <fullName evidence="2">Uncharacterized protein</fullName>
    </submittedName>
</protein>
<name>A0A014N3Y7_9HYPO</name>
<feature type="compositionally biased region" description="Basic and acidic residues" evidence="1">
    <location>
        <begin position="7"/>
        <end position="21"/>
    </location>
</feature>
<dbReference type="HOGENOM" id="CLU_2671599_0_0_1"/>
<feature type="region of interest" description="Disordered" evidence="1">
    <location>
        <begin position="1"/>
        <end position="50"/>
    </location>
</feature>
<dbReference type="EMBL" id="JELW01000012">
    <property type="protein sequence ID" value="EXV00554.1"/>
    <property type="molecule type" value="Genomic_DNA"/>
</dbReference>
<dbReference type="AlphaFoldDB" id="A0A014N3Y7"/>
<evidence type="ECO:0000256" key="1">
    <source>
        <dbReference type="SAM" id="MobiDB-lite"/>
    </source>
</evidence>
<sequence length="75" mass="8287">MYSFKYLDPKRPGYGDAEPQRHLPGKPLDQFDARQSAASQGGAQGGELPKKWPGSQAYYYSIGPAWQGKGDWLAI</sequence>
<accession>A0A014N3Y7</accession>
<reference evidence="2 3" key="1">
    <citation type="submission" date="2014-02" db="EMBL/GenBank/DDBJ databases">
        <title>The genome sequence of the entomopathogenic fungus Metarhizium robertsii ARSEF 2575.</title>
        <authorList>
            <person name="Giuliano Garisto Donzelli B."/>
            <person name="Roe B.A."/>
            <person name="Macmil S.L."/>
            <person name="Krasnoff S.B."/>
            <person name="Gibson D.M."/>
        </authorList>
    </citation>
    <scope>NUCLEOTIDE SEQUENCE [LARGE SCALE GENOMIC DNA]</scope>
    <source>
        <strain evidence="2 3">ARSEF 2575</strain>
    </source>
</reference>
<evidence type="ECO:0000313" key="2">
    <source>
        <dbReference type="EMBL" id="EXV00554.1"/>
    </source>
</evidence>
<evidence type="ECO:0000313" key="3">
    <source>
        <dbReference type="Proteomes" id="UP000030151"/>
    </source>
</evidence>